<feature type="compositionally biased region" description="Basic and acidic residues" evidence="1">
    <location>
        <begin position="134"/>
        <end position="146"/>
    </location>
</feature>
<comment type="caution">
    <text evidence="2">The sequence shown here is derived from an EMBL/GenBank/DDBJ whole genome shotgun (WGS) entry which is preliminary data.</text>
</comment>
<proteinExistence type="predicted"/>
<accession>A0A439CN08</accession>
<dbReference type="AlphaFoldDB" id="A0A439CN08"/>
<feature type="region of interest" description="Disordered" evidence="1">
    <location>
        <begin position="1"/>
        <end position="43"/>
    </location>
</feature>
<reference evidence="2 3" key="1">
    <citation type="submission" date="2018-12" db="EMBL/GenBank/DDBJ databases">
        <title>Draft genome sequence of Xylaria grammica IHI A82.</title>
        <authorList>
            <person name="Buettner E."/>
            <person name="Kellner H."/>
        </authorList>
    </citation>
    <scope>NUCLEOTIDE SEQUENCE [LARGE SCALE GENOMIC DNA]</scope>
    <source>
        <strain evidence="2 3">IHI A82</strain>
    </source>
</reference>
<dbReference type="EMBL" id="RYZI01000755">
    <property type="protein sequence ID" value="RWA03561.1"/>
    <property type="molecule type" value="Genomic_DNA"/>
</dbReference>
<feature type="compositionally biased region" description="Polar residues" evidence="1">
    <location>
        <begin position="23"/>
        <end position="35"/>
    </location>
</feature>
<organism evidence="2 3">
    <name type="scientific">Xylaria grammica</name>
    <dbReference type="NCBI Taxonomy" id="363999"/>
    <lineage>
        <taxon>Eukaryota</taxon>
        <taxon>Fungi</taxon>
        <taxon>Dikarya</taxon>
        <taxon>Ascomycota</taxon>
        <taxon>Pezizomycotina</taxon>
        <taxon>Sordariomycetes</taxon>
        <taxon>Xylariomycetidae</taxon>
        <taxon>Xylariales</taxon>
        <taxon>Xylariaceae</taxon>
        <taxon>Xylaria</taxon>
    </lineage>
</organism>
<sequence>MSGSYFSPFRRRGALQFDEESRLSTPQGDRSASSGQGHGEYRDCERRFAYQNPEVDQPDLYHELDIHYHYCGDRAGPRVSQGSTFHDAKYRPDELSYMLLFSGANPHWKSDRIVFVKSKLALLPEYAAKKAEHGEWETEAKTHESTGEVTEPVEDSELKDWEVITVPDEPKLEAAGETTLEEAQPPAGSLKFRISSPVRVTRPKNIKPESLQERDRLLGAQWNGFFIVDNEDSRYRIYNPNDKSVHLVPALWCSMPPLSVKGSEFASQESTTGGKREEQRAGVNIKGGASHEGRATPIPAPSSTTATSCLKHKDIRKEEAQPTPPGSLLNYTDTGPYKPSSRFPPITPIDYVPANPQPVAIFEERRGLGSRMEADPARFAFKGWFKVSRVNILAPRSAELVHMLQKKWEERKRRLGFTTRSKSRDPAAWEAALGREWAVVRFELVEGEGAPLPPQIERSPVFKRSEGETKGVTEMLSGMRVGDCNTCGQKGKEPAGGCGGEAK</sequence>
<feature type="region of interest" description="Disordered" evidence="1">
    <location>
        <begin position="134"/>
        <end position="154"/>
    </location>
</feature>
<protein>
    <submittedName>
        <fullName evidence="2">Uncharacterized protein</fullName>
    </submittedName>
</protein>
<keyword evidence="3" id="KW-1185">Reference proteome</keyword>
<dbReference type="Proteomes" id="UP000286045">
    <property type="component" value="Unassembled WGS sequence"/>
</dbReference>
<evidence type="ECO:0000313" key="3">
    <source>
        <dbReference type="Proteomes" id="UP000286045"/>
    </source>
</evidence>
<gene>
    <name evidence="2" type="ORF">EKO27_g11541</name>
</gene>
<feature type="compositionally biased region" description="Low complexity" evidence="1">
    <location>
        <begin position="295"/>
        <end position="307"/>
    </location>
</feature>
<name>A0A439CN08_9PEZI</name>
<evidence type="ECO:0000313" key="2">
    <source>
        <dbReference type="EMBL" id="RWA03561.1"/>
    </source>
</evidence>
<feature type="region of interest" description="Disordered" evidence="1">
    <location>
        <begin position="265"/>
        <end position="307"/>
    </location>
</feature>
<evidence type="ECO:0000256" key="1">
    <source>
        <dbReference type="SAM" id="MobiDB-lite"/>
    </source>
</evidence>